<dbReference type="EMBL" id="UYRR01021601">
    <property type="protein sequence ID" value="VDK31065.1"/>
    <property type="molecule type" value="Genomic_DNA"/>
</dbReference>
<sequence length="117" mass="13443">MLSLDNPMAIIESAFEQNANEKLECINEKCLKEFADAKSYLAHARRCGIMRRHSASSRADSPENLKKRNSSAKRETPKYYSNYAEYRGRASCWAVLPTLSKMKLIKNELDENPTKRL</sequence>
<protein>
    <submittedName>
        <fullName evidence="2">Uncharacterized protein</fullName>
    </submittedName>
</protein>
<feature type="non-terminal residue" evidence="2">
    <location>
        <position position="117"/>
    </location>
</feature>
<feature type="compositionally biased region" description="Basic and acidic residues" evidence="1">
    <location>
        <begin position="60"/>
        <end position="76"/>
    </location>
</feature>
<evidence type="ECO:0000313" key="3">
    <source>
        <dbReference type="Proteomes" id="UP000267096"/>
    </source>
</evidence>
<evidence type="ECO:0000313" key="2">
    <source>
        <dbReference type="EMBL" id="VDK31065.1"/>
    </source>
</evidence>
<accession>A0A3P6PUN0</accession>
<proteinExistence type="predicted"/>
<gene>
    <name evidence="2" type="ORF">ASIM_LOCUS8201</name>
</gene>
<dbReference type="Proteomes" id="UP000267096">
    <property type="component" value="Unassembled WGS sequence"/>
</dbReference>
<keyword evidence="3" id="KW-1185">Reference proteome</keyword>
<feature type="region of interest" description="Disordered" evidence="1">
    <location>
        <begin position="52"/>
        <end position="76"/>
    </location>
</feature>
<evidence type="ECO:0000256" key="1">
    <source>
        <dbReference type="SAM" id="MobiDB-lite"/>
    </source>
</evidence>
<name>A0A3P6PUN0_ANISI</name>
<dbReference type="AlphaFoldDB" id="A0A3P6PUN0"/>
<organism evidence="2 3">
    <name type="scientific">Anisakis simplex</name>
    <name type="common">Herring worm</name>
    <dbReference type="NCBI Taxonomy" id="6269"/>
    <lineage>
        <taxon>Eukaryota</taxon>
        <taxon>Metazoa</taxon>
        <taxon>Ecdysozoa</taxon>
        <taxon>Nematoda</taxon>
        <taxon>Chromadorea</taxon>
        <taxon>Rhabditida</taxon>
        <taxon>Spirurina</taxon>
        <taxon>Ascaridomorpha</taxon>
        <taxon>Ascaridoidea</taxon>
        <taxon>Anisakidae</taxon>
        <taxon>Anisakis</taxon>
        <taxon>Anisakis simplex complex</taxon>
    </lineage>
</organism>
<reference evidence="2 3" key="1">
    <citation type="submission" date="2018-11" db="EMBL/GenBank/DDBJ databases">
        <authorList>
            <consortium name="Pathogen Informatics"/>
        </authorList>
    </citation>
    <scope>NUCLEOTIDE SEQUENCE [LARGE SCALE GENOMIC DNA]</scope>
</reference>